<dbReference type="PANTHER" id="PTHR34389">
    <property type="entry name" value="L-RHAMNOSE MUTAROTASE"/>
    <property type="match status" value="1"/>
</dbReference>
<dbReference type="PANTHER" id="PTHR34389:SF2">
    <property type="entry name" value="L-RHAMNOSE MUTAROTASE"/>
    <property type="match status" value="1"/>
</dbReference>
<sequence length="112" mass="13128">MMAHTTKAFRMQLKPGTVDEYKRRHDELWPDLAQALRDAGIFDYSIFLDEETLALFAVLKIADGAPIAELPKQSVMAHWWDYMADLMEVEPDGDPRNRPREWPLRQVFYFKG</sequence>
<dbReference type="Gene3D" id="3.30.70.100">
    <property type="match status" value="1"/>
</dbReference>
<gene>
    <name evidence="1" type="ORF">IP92_00448</name>
</gene>
<evidence type="ECO:0000313" key="1">
    <source>
        <dbReference type="EMBL" id="TWI51463.1"/>
    </source>
</evidence>
<dbReference type="AlphaFoldDB" id="A0A562Q410"/>
<dbReference type="Proteomes" id="UP000315112">
    <property type="component" value="Unassembled WGS sequence"/>
</dbReference>
<dbReference type="InterPro" id="IPR008000">
    <property type="entry name" value="Rham/fucose_mutarotase"/>
</dbReference>
<dbReference type="SUPFAM" id="SSF54909">
    <property type="entry name" value="Dimeric alpha+beta barrel"/>
    <property type="match status" value="1"/>
</dbReference>
<dbReference type="GO" id="GO:0016857">
    <property type="term" value="F:racemase and epimerase activity, acting on carbohydrates and derivatives"/>
    <property type="evidence" value="ECO:0007669"/>
    <property type="project" value="InterPro"/>
</dbReference>
<dbReference type="GO" id="GO:0019301">
    <property type="term" value="P:rhamnose catabolic process"/>
    <property type="evidence" value="ECO:0007669"/>
    <property type="project" value="TreeGrafter"/>
</dbReference>
<dbReference type="Pfam" id="PF05336">
    <property type="entry name" value="rhaM"/>
    <property type="match status" value="1"/>
</dbReference>
<accession>A0A562Q410</accession>
<proteinExistence type="predicted"/>
<comment type="caution">
    <text evidence="1">The sequence shown here is derived from an EMBL/GenBank/DDBJ whole genome shotgun (WGS) entry which is preliminary data.</text>
</comment>
<dbReference type="RefSeq" id="WP_199271809.1">
    <property type="nucleotide sequence ID" value="NZ_CP046904.1"/>
</dbReference>
<organism evidence="1 2">
    <name type="scientific">Pseudoduganella flava</name>
    <dbReference type="NCBI Taxonomy" id="871742"/>
    <lineage>
        <taxon>Bacteria</taxon>
        <taxon>Pseudomonadati</taxon>
        <taxon>Pseudomonadota</taxon>
        <taxon>Betaproteobacteria</taxon>
        <taxon>Burkholderiales</taxon>
        <taxon>Oxalobacteraceae</taxon>
        <taxon>Telluria group</taxon>
        <taxon>Pseudoduganella</taxon>
    </lineage>
</organism>
<evidence type="ECO:0000313" key="2">
    <source>
        <dbReference type="Proteomes" id="UP000315112"/>
    </source>
</evidence>
<protein>
    <submittedName>
        <fullName evidence="1">L-rhamnose mutarotase</fullName>
    </submittedName>
</protein>
<dbReference type="EMBL" id="VLKW01000001">
    <property type="protein sequence ID" value="TWI51463.1"/>
    <property type="molecule type" value="Genomic_DNA"/>
</dbReference>
<name>A0A562Q410_9BURK</name>
<dbReference type="InterPro" id="IPR011008">
    <property type="entry name" value="Dimeric_a/b-barrel"/>
</dbReference>
<reference evidence="1 2" key="1">
    <citation type="journal article" date="2015" name="Stand. Genomic Sci.">
        <title>Genomic Encyclopedia of Bacterial and Archaeal Type Strains, Phase III: the genomes of soil and plant-associated and newly described type strains.</title>
        <authorList>
            <person name="Whitman W.B."/>
            <person name="Woyke T."/>
            <person name="Klenk H.P."/>
            <person name="Zhou Y."/>
            <person name="Lilburn T.G."/>
            <person name="Beck B.J."/>
            <person name="De Vos P."/>
            <person name="Vandamme P."/>
            <person name="Eisen J.A."/>
            <person name="Garrity G."/>
            <person name="Hugenholtz P."/>
            <person name="Kyrpides N.C."/>
        </authorList>
    </citation>
    <scope>NUCLEOTIDE SEQUENCE [LARGE SCALE GENOMIC DNA]</scope>
    <source>
        <strain evidence="1 2">CGMCC 1.10685</strain>
    </source>
</reference>